<sequence length="125" mass="14140">MYSSIYAESKEMYNELIEWRRELHKTPELGLELSKTVSFVKKKLAEWDIPFETKVNGNCIIGYMGSGDKCLLLRADMDGLLMNEESKLSFVSQNGNMHACGHDMHTTALLGAAKILKKHEKELGC</sequence>
<dbReference type="GO" id="GO:0004046">
    <property type="term" value="F:aminoacylase activity"/>
    <property type="evidence" value="ECO:0007669"/>
    <property type="project" value="UniProtKB-EC"/>
</dbReference>
<dbReference type="InterPro" id="IPR017439">
    <property type="entry name" value="Amidohydrolase"/>
</dbReference>
<reference evidence="1" key="1">
    <citation type="submission" date="2019-11" db="EMBL/GenBank/DDBJ databases">
        <authorList>
            <person name="Feng L."/>
        </authorList>
    </citation>
    <scope>NUCLEOTIDE SEQUENCE</scope>
    <source>
        <strain evidence="1">AcaccaeLFYP115</strain>
    </source>
</reference>
<dbReference type="EMBL" id="CACRSQ010000003">
    <property type="protein sequence ID" value="VYS99796.1"/>
    <property type="molecule type" value="Genomic_DNA"/>
</dbReference>
<keyword evidence="1" id="KW-0378">Hydrolase</keyword>
<dbReference type="Gene3D" id="3.40.630.10">
    <property type="entry name" value="Zn peptidases"/>
    <property type="match status" value="1"/>
</dbReference>
<organism evidence="1">
    <name type="scientific">Anaerostipes caccae</name>
    <dbReference type="NCBI Taxonomy" id="105841"/>
    <lineage>
        <taxon>Bacteria</taxon>
        <taxon>Bacillati</taxon>
        <taxon>Bacillota</taxon>
        <taxon>Clostridia</taxon>
        <taxon>Lachnospirales</taxon>
        <taxon>Lachnospiraceae</taxon>
        <taxon>Anaerostipes</taxon>
    </lineage>
</organism>
<dbReference type="PANTHER" id="PTHR11014">
    <property type="entry name" value="PEPTIDASE M20 FAMILY MEMBER"/>
    <property type="match status" value="1"/>
</dbReference>
<dbReference type="RefSeq" id="WP_006566883.1">
    <property type="nucleotide sequence ID" value="NZ_BAABRZ010000001.1"/>
</dbReference>
<evidence type="ECO:0000313" key="1">
    <source>
        <dbReference type="EMBL" id="VYS99796.1"/>
    </source>
</evidence>
<protein>
    <submittedName>
        <fullName evidence="1">N-acyl-L-amino acid amidohydrolase</fullName>
        <ecNumber evidence="1">3.5.1.14</ecNumber>
    </submittedName>
</protein>
<dbReference type="Pfam" id="PF01546">
    <property type="entry name" value="Peptidase_M20"/>
    <property type="match status" value="1"/>
</dbReference>
<proteinExistence type="predicted"/>
<accession>A0A6N2T326</accession>
<name>A0A6N2T326_9FIRM</name>
<dbReference type="EC" id="3.5.1.14" evidence="1"/>
<dbReference type="SUPFAM" id="SSF53187">
    <property type="entry name" value="Zn-dependent exopeptidases"/>
    <property type="match status" value="1"/>
</dbReference>
<dbReference type="PANTHER" id="PTHR11014:SF63">
    <property type="entry name" value="METALLOPEPTIDASE, PUTATIVE (AFU_ORTHOLOGUE AFUA_6G09600)-RELATED"/>
    <property type="match status" value="1"/>
</dbReference>
<dbReference type="InterPro" id="IPR002933">
    <property type="entry name" value="Peptidase_M20"/>
</dbReference>
<gene>
    <name evidence="1" type="primary">amaA</name>
    <name evidence="1" type="ORF">ACLFYP115_01242</name>
</gene>
<dbReference type="AlphaFoldDB" id="A0A6N2T326"/>
<dbReference type="GeneID" id="69471014"/>